<reference evidence="4 5" key="1">
    <citation type="submission" date="2019-04" db="EMBL/GenBank/DDBJ databases">
        <title>Deinococcus metalilatus MA1002 mutant No.5.</title>
        <authorList>
            <person name="Park W."/>
            <person name="Park C."/>
        </authorList>
    </citation>
    <scope>NUCLEOTIDE SEQUENCE [LARGE SCALE GENOMIC DNA]</scope>
    <source>
        <strain evidence="4 5">MA1002-m5</strain>
    </source>
</reference>
<evidence type="ECO:0000313" key="4">
    <source>
        <dbReference type="EMBL" id="TLK32294.1"/>
    </source>
</evidence>
<feature type="transmembrane region" description="Helical" evidence="1">
    <location>
        <begin position="302"/>
        <end position="322"/>
    </location>
</feature>
<dbReference type="Proteomes" id="UP000536909">
    <property type="component" value="Unassembled WGS sequence"/>
</dbReference>
<evidence type="ECO:0000313" key="3">
    <source>
        <dbReference type="EMBL" id="MBB5295635.1"/>
    </source>
</evidence>
<keyword evidence="1" id="KW-0812">Transmembrane</keyword>
<dbReference type="InterPro" id="IPR036734">
    <property type="entry name" value="Neur_chan_lig-bd_sf"/>
</dbReference>
<organism evidence="4 5">
    <name type="scientific">Deinococcus metallilatus</name>
    <dbReference type="NCBI Taxonomy" id="1211322"/>
    <lineage>
        <taxon>Bacteria</taxon>
        <taxon>Thermotogati</taxon>
        <taxon>Deinococcota</taxon>
        <taxon>Deinococci</taxon>
        <taxon>Deinococcales</taxon>
        <taxon>Deinococcaceae</taxon>
        <taxon>Deinococcus</taxon>
    </lineage>
</organism>
<dbReference type="RefSeq" id="WP_138223720.1">
    <property type="nucleotide sequence ID" value="NZ_BSUI01000005.1"/>
</dbReference>
<reference evidence="3 6" key="2">
    <citation type="submission" date="2020-08" db="EMBL/GenBank/DDBJ databases">
        <title>Genomic Encyclopedia of Type Strains, Phase IV (KMG-IV): sequencing the most valuable type-strain genomes for metagenomic binning, comparative biology and taxonomic classification.</title>
        <authorList>
            <person name="Goeker M."/>
        </authorList>
    </citation>
    <scope>NUCLEOTIDE SEQUENCE [LARGE SCALE GENOMIC DNA]</scope>
    <source>
        <strain evidence="3 6">DSM 105434</strain>
    </source>
</reference>
<keyword evidence="6" id="KW-1185">Reference proteome</keyword>
<feature type="transmembrane region" description="Helical" evidence="1">
    <location>
        <begin position="201"/>
        <end position="219"/>
    </location>
</feature>
<evidence type="ECO:0000256" key="2">
    <source>
        <dbReference type="SAM" id="SignalP"/>
    </source>
</evidence>
<dbReference type="EMBL" id="JACHFV010000008">
    <property type="protein sequence ID" value="MBB5295635.1"/>
    <property type="molecule type" value="Genomic_DNA"/>
</dbReference>
<protein>
    <submittedName>
        <fullName evidence="3">MnhB-related membrane protein</fullName>
    </submittedName>
</protein>
<keyword evidence="1" id="KW-0472">Membrane</keyword>
<evidence type="ECO:0000313" key="6">
    <source>
        <dbReference type="Proteomes" id="UP000536909"/>
    </source>
</evidence>
<name>A0AAJ5F6B4_9DEIO</name>
<dbReference type="Proteomes" id="UP000308000">
    <property type="component" value="Unassembled WGS sequence"/>
</dbReference>
<feature type="signal peptide" evidence="2">
    <location>
        <begin position="1"/>
        <end position="34"/>
    </location>
</feature>
<dbReference type="EMBL" id="VBRC01000001">
    <property type="protein sequence ID" value="TLK32294.1"/>
    <property type="molecule type" value="Genomic_DNA"/>
</dbReference>
<sequence length="323" mass="35871">MRPRARSCGVTPGLRRVLLLAVLALCTGAAGAQARPNAGPIRVSVAVYLLSLGRLDTANGTFTADFYLSFRCDRPCDAGDFEFMNGRATVLDKQLDLPTRQDYRVYATLQGNFDLRRYPFDRYDLSVALEHKALPVERLVYLPDRTHSGIAQDVIVTGLELVPGWHARVGERYYPTFDQTFSHFVFSVTVRRALLAALRGSLLPSLIITLSGFVALLLHAPDKAQARTAAMGAALVAVVLFHLNMTSSIPPVGYLTFADRFSLINYFALFLGLISSVWLLVEDSRKGRGREWIAARSGRISHFFLVFIPVLWLALHLLNLALF</sequence>
<keyword evidence="1" id="KW-1133">Transmembrane helix</keyword>
<feature type="transmembrane region" description="Helical" evidence="1">
    <location>
        <begin position="226"/>
        <end position="243"/>
    </location>
</feature>
<proteinExistence type="predicted"/>
<comment type="caution">
    <text evidence="4">The sequence shown here is derived from an EMBL/GenBank/DDBJ whole genome shotgun (WGS) entry which is preliminary data.</text>
</comment>
<dbReference type="AlphaFoldDB" id="A0AAJ5F6B4"/>
<dbReference type="Gene3D" id="1.20.58.390">
    <property type="entry name" value="Neurotransmitter-gated ion-channel transmembrane domain"/>
    <property type="match status" value="1"/>
</dbReference>
<dbReference type="GO" id="GO:0016020">
    <property type="term" value="C:membrane"/>
    <property type="evidence" value="ECO:0007669"/>
    <property type="project" value="InterPro"/>
</dbReference>
<keyword evidence="2" id="KW-0732">Signal</keyword>
<feature type="transmembrane region" description="Helical" evidence="1">
    <location>
        <begin position="263"/>
        <end position="281"/>
    </location>
</feature>
<evidence type="ECO:0000313" key="5">
    <source>
        <dbReference type="Proteomes" id="UP000308000"/>
    </source>
</evidence>
<feature type="chain" id="PRO_5042576260" evidence="2">
    <location>
        <begin position="35"/>
        <end position="323"/>
    </location>
</feature>
<evidence type="ECO:0000256" key="1">
    <source>
        <dbReference type="SAM" id="Phobius"/>
    </source>
</evidence>
<accession>A0AAJ5F6B4</accession>
<dbReference type="InterPro" id="IPR038050">
    <property type="entry name" value="Neuro_actylchol_rec"/>
</dbReference>
<dbReference type="Gene3D" id="2.70.170.10">
    <property type="entry name" value="Neurotransmitter-gated ion-channel ligand-binding domain"/>
    <property type="match status" value="1"/>
</dbReference>
<gene>
    <name evidence="4" type="ORF">FCS05_02305</name>
    <name evidence="3" type="ORF">HNQ10_002474</name>
</gene>
<dbReference type="GO" id="GO:0005230">
    <property type="term" value="F:extracellular ligand-gated monoatomic ion channel activity"/>
    <property type="evidence" value="ECO:0007669"/>
    <property type="project" value="InterPro"/>
</dbReference>